<evidence type="ECO:0000313" key="2">
    <source>
        <dbReference type="EMBL" id="MBB6473035.1"/>
    </source>
</evidence>
<dbReference type="AlphaFoldDB" id="A0A7X0IDJ8"/>
<evidence type="ECO:0000313" key="3">
    <source>
        <dbReference type="Proteomes" id="UP000555564"/>
    </source>
</evidence>
<keyword evidence="1" id="KW-0732">Signal</keyword>
<reference evidence="2 3" key="1">
    <citation type="submission" date="2020-08" db="EMBL/GenBank/DDBJ databases">
        <title>Sequencing the genomes of 1000 actinobacteria strains.</title>
        <authorList>
            <person name="Klenk H.-P."/>
        </authorList>
    </citation>
    <scope>NUCLEOTIDE SEQUENCE [LARGE SCALE GENOMIC DNA]</scope>
    <source>
        <strain evidence="2 3">DSM 44936</strain>
    </source>
</reference>
<proteinExistence type="predicted"/>
<dbReference type="RefSeq" id="WP_184980518.1">
    <property type="nucleotide sequence ID" value="NZ_BAAALO010000016.1"/>
</dbReference>
<dbReference type="Proteomes" id="UP000555564">
    <property type="component" value="Unassembled WGS sequence"/>
</dbReference>
<organism evidence="2 3">
    <name type="scientific">Sphaerisporangium rubeum</name>
    <dbReference type="NCBI Taxonomy" id="321317"/>
    <lineage>
        <taxon>Bacteria</taxon>
        <taxon>Bacillati</taxon>
        <taxon>Actinomycetota</taxon>
        <taxon>Actinomycetes</taxon>
        <taxon>Streptosporangiales</taxon>
        <taxon>Streptosporangiaceae</taxon>
        <taxon>Sphaerisporangium</taxon>
    </lineage>
</organism>
<feature type="signal peptide" evidence="1">
    <location>
        <begin position="1"/>
        <end position="40"/>
    </location>
</feature>
<accession>A0A7X0IDJ8</accession>
<comment type="caution">
    <text evidence="2">The sequence shown here is derived from an EMBL/GenBank/DDBJ whole genome shotgun (WGS) entry which is preliminary data.</text>
</comment>
<dbReference type="EMBL" id="JACHIU010000001">
    <property type="protein sequence ID" value="MBB6473035.1"/>
    <property type="molecule type" value="Genomic_DNA"/>
</dbReference>
<sequence>MKPVSISVNPLRGIRRFRRSLTVIAVMAMMTIGFIGPASAQTVTCNVGTYSCNTDIIPANGSGHWVKWSVENAAWDDSNYAVYDADNGAIVGQGYIGTGNSRSGRIDGLYGRYYLKVYNSSWDTIGILWNS</sequence>
<feature type="chain" id="PRO_5030793147" evidence="1">
    <location>
        <begin position="41"/>
        <end position="131"/>
    </location>
</feature>
<evidence type="ECO:0000256" key="1">
    <source>
        <dbReference type="SAM" id="SignalP"/>
    </source>
</evidence>
<keyword evidence="3" id="KW-1185">Reference proteome</keyword>
<protein>
    <submittedName>
        <fullName evidence="2">Uncharacterized protein</fullName>
    </submittedName>
</protein>
<gene>
    <name evidence="2" type="ORF">BJ992_002466</name>
</gene>
<name>A0A7X0IDJ8_9ACTN</name>